<feature type="compositionally biased region" description="Basic residues" evidence="3">
    <location>
        <begin position="352"/>
        <end position="386"/>
    </location>
</feature>
<feature type="region of interest" description="Disordered" evidence="3">
    <location>
        <begin position="264"/>
        <end position="286"/>
    </location>
</feature>
<feature type="region of interest" description="Disordered" evidence="3">
    <location>
        <begin position="1"/>
        <end position="69"/>
    </location>
</feature>
<feature type="domain" description="RED-like N-terminal" evidence="4">
    <location>
        <begin position="67"/>
        <end position="270"/>
    </location>
</feature>
<reference evidence="5" key="1">
    <citation type="journal article" date="2013" name="Genetics">
        <title>The draft genome and transcriptome of Panagrellus redivivus are shaped by the harsh demands of a free-living lifestyle.</title>
        <authorList>
            <person name="Srinivasan J."/>
            <person name="Dillman A.R."/>
            <person name="Macchietto M.G."/>
            <person name="Heikkinen L."/>
            <person name="Lakso M."/>
            <person name="Fracchia K.M."/>
            <person name="Antoshechkin I."/>
            <person name="Mortazavi A."/>
            <person name="Wong G."/>
            <person name="Sternberg P.W."/>
        </authorList>
    </citation>
    <scope>NUCLEOTIDE SEQUENCE [LARGE SCALE GENOMIC DNA]</scope>
    <source>
        <strain evidence="5">MT8872</strain>
    </source>
</reference>
<keyword evidence="5" id="KW-1185">Reference proteome</keyword>
<feature type="compositionally biased region" description="Basic residues" evidence="3">
    <location>
        <begin position="473"/>
        <end position="485"/>
    </location>
</feature>
<dbReference type="WBParaSite" id="Pan_g4037.t1">
    <property type="protein sequence ID" value="Pan_g4037.t1"/>
    <property type="gene ID" value="Pan_g4037"/>
</dbReference>
<feature type="region of interest" description="Disordered" evidence="3">
    <location>
        <begin position="459"/>
        <end position="518"/>
    </location>
</feature>
<dbReference type="GO" id="GO:0005634">
    <property type="term" value="C:nucleus"/>
    <property type="evidence" value="ECO:0007669"/>
    <property type="project" value="UniProtKB-SubCell"/>
</dbReference>
<dbReference type="AlphaFoldDB" id="A0A7E4VWW9"/>
<feature type="compositionally biased region" description="Acidic residues" evidence="3">
    <location>
        <begin position="159"/>
        <end position="169"/>
    </location>
</feature>
<keyword evidence="2" id="KW-0539">Nucleus</keyword>
<feature type="compositionally biased region" description="Basic and acidic residues" evidence="3">
    <location>
        <begin position="271"/>
        <end position="281"/>
    </location>
</feature>
<accession>A0A7E4VWW9</accession>
<evidence type="ECO:0000313" key="6">
    <source>
        <dbReference type="WBParaSite" id="Pan_g4037.t1"/>
    </source>
</evidence>
<dbReference type="InterPro" id="IPR039896">
    <property type="entry name" value="Red-like"/>
</dbReference>
<name>A0A7E4VWW9_PANRE</name>
<feature type="compositionally biased region" description="Basic and acidic residues" evidence="3">
    <location>
        <begin position="302"/>
        <end position="351"/>
    </location>
</feature>
<evidence type="ECO:0000259" key="4">
    <source>
        <dbReference type="Pfam" id="PF07808"/>
    </source>
</evidence>
<evidence type="ECO:0000256" key="3">
    <source>
        <dbReference type="SAM" id="MobiDB-lite"/>
    </source>
</evidence>
<sequence>MSLKNDDFRKLLATMPKSRPGEATPARGTAHPRRDAKTGGPAKAPGPAKKKYYHHKKKDDKDDDEKDEVDKIYDESTARLNEIMKSYRDRAAERRKADTNKDEEEAALRLMIHGIMPTNLNSKEVTIEQSKLLGGDIEHTHMVKGLDYTLLEKMRNEKEEESEDEDDQQDVAASSLPPEKVATNPMVRRVLRTLFHTAYPKRNEHFGAGRMAYVCNFENADNDVPTTLIRALDETPKENPSVKTDKLILEHLTNILPYLRDKKRNKKKKKVLEDSEVKADGDTDGAIFEGLGEYNTRVKPLKEAIRDKTNERERERGREASKSGGYFDDRRDRDRDRRDRRDRDRSPDRRDRDRRHRRSSRSRSRSPDRRHRRTRSRSPERRKRQRSPSDSPPRKSSTSTLKAAAGTASSSSKDDATARKRLKQSEAYSEYYTEDMDFVETIGSDDDDNDLSALAMARDRMRQELDTDGTAKKPSKSAKLDKKKPQKESKADVERKLDNELKKMEEIWSSKSKPKLDY</sequence>
<evidence type="ECO:0000256" key="2">
    <source>
        <dbReference type="ARBA" id="ARBA00023242"/>
    </source>
</evidence>
<feature type="compositionally biased region" description="Basic and acidic residues" evidence="3">
    <location>
        <begin position="459"/>
        <end position="471"/>
    </location>
</feature>
<evidence type="ECO:0000256" key="1">
    <source>
        <dbReference type="ARBA" id="ARBA00004123"/>
    </source>
</evidence>
<feature type="compositionally biased region" description="Basic residues" evidence="3">
    <location>
        <begin position="48"/>
        <end position="58"/>
    </location>
</feature>
<feature type="compositionally biased region" description="Basic and acidic residues" evidence="3">
    <location>
        <begin position="486"/>
        <end position="518"/>
    </location>
</feature>
<reference evidence="6" key="2">
    <citation type="submission" date="2020-10" db="UniProtKB">
        <authorList>
            <consortium name="WormBaseParasite"/>
        </authorList>
    </citation>
    <scope>IDENTIFICATION</scope>
</reference>
<feature type="compositionally biased region" description="Low complexity" evidence="3">
    <location>
        <begin position="394"/>
        <end position="411"/>
    </location>
</feature>
<proteinExistence type="predicted"/>
<feature type="region of interest" description="Disordered" evidence="3">
    <location>
        <begin position="302"/>
        <end position="432"/>
    </location>
</feature>
<feature type="compositionally biased region" description="Basic and acidic residues" evidence="3">
    <location>
        <begin position="1"/>
        <end position="10"/>
    </location>
</feature>
<comment type="subcellular location">
    <subcellularLocation>
        <location evidence="1">Nucleus</location>
    </subcellularLocation>
</comment>
<dbReference type="InterPro" id="IPR012916">
    <property type="entry name" value="RED_N"/>
</dbReference>
<dbReference type="Proteomes" id="UP000492821">
    <property type="component" value="Unassembled WGS sequence"/>
</dbReference>
<dbReference type="PANTHER" id="PTHR12765">
    <property type="entry name" value="RED PROTEIN IK FACTOR CYTOKINE IK"/>
    <property type="match status" value="1"/>
</dbReference>
<organism evidence="5 6">
    <name type="scientific">Panagrellus redivivus</name>
    <name type="common">Microworm</name>
    <dbReference type="NCBI Taxonomy" id="6233"/>
    <lineage>
        <taxon>Eukaryota</taxon>
        <taxon>Metazoa</taxon>
        <taxon>Ecdysozoa</taxon>
        <taxon>Nematoda</taxon>
        <taxon>Chromadorea</taxon>
        <taxon>Rhabditida</taxon>
        <taxon>Tylenchina</taxon>
        <taxon>Panagrolaimomorpha</taxon>
        <taxon>Panagrolaimoidea</taxon>
        <taxon>Panagrolaimidae</taxon>
        <taxon>Panagrellus</taxon>
    </lineage>
</organism>
<feature type="region of interest" description="Disordered" evidence="3">
    <location>
        <begin position="156"/>
        <end position="181"/>
    </location>
</feature>
<protein>
    <submittedName>
        <fullName evidence="6">RED_N domain-containing protein</fullName>
    </submittedName>
</protein>
<dbReference type="Pfam" id="PF07808">
    <property type="entry name" value="RED_N"/>
    <property type="match status" value="1"/>
</dbReference>
<evidence type="ECO:0000313" key="5">
    <source>
        <dbReference type="Proteomes" id="UP000492821"/>
    </source>
</evidence>